<feature type="region of interest" description="Disordered" evidence="1">
    <location>
        <begin position="879"/>
        <end position="950"/>
    </location>
</feature>
<evidence type="ECO:0000313" key="2">
    <source>
        <dbReference type="EMBL" id="KJP90188.1"/>
    </source>
</evidence>
<feature type="region of interest" description="Disordered" evidence="1">
    <location>
        <begin position="1"/>
        <end position="31"/>
    </location>
</feature>
<organism evidence="2 3">
    <name type="scientific">Plasmodium fragile</name>
    <dbReference type="NCBI Taxonomy" id="5857"/>
    <lineage>
        <taxon>Eukaryota</taxon>
        <taxon>Sar</taxon>
        <taxon>Alveolata</taxon>
        <taxon>Apicomplexa</taxon>
        <taxon>Aconoidasida</taxon>
        <taxon>Haemosporida</taxon>
        <taxon>Plasmodiidae</taxon>
        <taxon>Plasmodium</taxon>
        <taxon>Plasmodium (Plasmodium)</taxon>
    </lineage>
</organism>
<dbReference type="GeneID" id="24265350"/>
<feature type="region of interest" description="Disordered" evidence="1">
    <location>
        <begin position="660"/>
        <end position="680"/>
    </location>
</feature>
<feature type="compositionally biased region" description="Basic and acidic residues" evidence="1">
    <location>
        <begin position="670"/>
        <end position="680"/>
    </location>
</feature>
<accession>A0A0D9QTB1</accession>
<feature type="region of interest" description="Disordered" evidence="1">
    <location>
        <begin position="695"/>
        <end position="720"/>
    </location>
</feature>
<dbReference type="SUPFAM" id="SSF53474">
    <property type="entry name" value="alpha/beta-Hydrolases"/>
    <property type="match status" value="1"/>
</dbReference>
<feature type="compositionally biased region" description="Basic and acidic residues" evidence="1">
    <location>
        <begin position="1229"/>
        <end position="1243"/>
    </location>
</feature>
<evidence type="ECO:0000256" key="1">
    <source>
        <dbReference type="SAM" id="MobiDB-lite"/>
    </source>
</evidence>
<dbReference type="Proteomes" id="UP000054561">
    <property type="component" value="Unassembled WGS sequence"/>
</dbReference>
<name>A0A0D9QTB1_PLAFR</name>
<keyword evidence="3" id="KW-1185">Reference proteome</keyword>
<feature type="compositionally biased region" description="Low complexity" evidence="1">
    <location>
        <begin position="301"/>
        <end position="310"/>
    </location>
</feature>
<feature type="compositionally biased region" description="Basic and acidic residues" evidence="1">
    <location>
        <begin position="695"/>
        <end position="712"/>
    </location>
</feature>
<feature type="compositionally biased region" description="Basic and acidic residues" evidence="1">
    <location>
        <begin position="928"/>
        <end position="949"/>
    </location>
</feature>
<proteinExistence type="predicted"/>
<feature type="region of interest" description="Disordered" evidence="1">
    <location>
        <begin position="1229"/>
        <end position="1254"/>
    </location>
</feature>
<gene>
    <name evidence="2" type="ORF">AK88_00036</name>
</gene>
<sequence length="1570" mass="178527">MGSPQMSEIHTKSFNERPKKKDARGERETKTVMRQFFLPEGGNYFPHDELDKSANLSSRGCTGEQSLKDEQTTRLSDRVKCTHLSGLFKKGRHKINSSNYANVKGTARPDKFCTSTCSEVEVEGDDPIEPFDEGSTPFGDTNDRGGSANGRHHLREDILRDGPPAEKQKNIFCESLFYGQPTQGSKQHEKGAEQLSPLHKGRSVSGGLTDDARTKRPPSTKENKETCVTLMNGKRISSVKLKKQSSDELTGVSDEVPNRDDRNTVSHGEIKHKFSLNHIYNNYLRSRSKWLRELPRKNAFGRAGSRGSGRALKREVGTPTRWPRDGLGKGPTGLSTVLTADGAGDPPTDRSPTKTANTANRSIRFQKNKLVKLFREGYNVYVENLKVCPREERTKHVLSNCNSAKIKERPILSLPTEPIPLSDLENHKYKAMNNLHVLRASTEKEDVHFLKFKNTWYELFFYTSSGGSKNRESLYNYMLMRLNFELLVQPIKDIVVVDQNTESFTYPYIYNAYLIPPVDVHDTENALRIQKATSDHVLINNGSWVFFKKEEKGKGHKGTQRGTSTGAVNGVGGSAISGRPANYFINMRRNRYFVDKCSFRCAKKSYVASLKSVPSVPVDLTKRGIDSPLCGQTTRGSITLSNDITAEKVKKANTLPVWGKSPTGRVVGRSGEKPGDRHDTQVKARHMKNLIKMDSLERGTTVRDDTRTDKSHSGQRNVTPPSNSLFDCSCVYMTHVNSNIEPVFPYTCKNIFFLFQYYYNYLNGVVSSPNEGGSKRATFADVNNFKIRNLMNCKLYDSVFSDVKKKNLEKVKEYTEGRKGSTQVPIFLWVIFGGKDMKSIDSLNTVYKILRYATEIPPSEYVTYLAKLERRKIKKNLHTKCSKKKEREEAACPNRGEQQKGTPKKDIPPEQELDSANDFFPNVANHTHVNERNELHSGRPTKTGKEKNKLPQLPSNIFFHKNLYKNVTEIYDRIVAYYNEYEKKCDAFGPDNYTHFLNYYRERVRGGEEDSEEGGDGQWGGGHHGNNVQGAGDKMDDNGDDNEEDNRDDNQDDAYDFFIERSDSEADELFDFISYHMQGRNPSFEKSGGEVKAGKLNYTDIYGPLIYKQTKKKKNPVRYAFLLLDYPAYNNSTGHPSPLTFKTSAMAALKEALKELRRGDHPSGERGNKGEREEEESGVSNVGDTSNTSAAGVSINILGYSLGCCVGLQLLLDIAKSLYNDFFQGESKRPFHRKEREPIREPPNEENDLSIKLNSTRNHKVNEYVYDARKILTFGDVFLSRPSSSTTDPQSSTQGEEDKDDHLTDQKVRKHAPCKTNSFADLYERRSNHYCGSGDNYQQRNEVKLGIHKNEGCKNFPKKVSVHESLQSVKQRRKEMEKKLSSELNITVDRVILVAPFTNTQKLVKNILRNSVLFLLSWFVMNKKCPYVHWDNISVLKEFFKILYDLKGTKHLSSIFANLQIYFIHGEKDTLVNYQMSLKLYKLTHTLTSKYSLHHVKAFLYIFKEDCHSSIFNTDGENKILQIIFKPLRLHPFSTTNIHKLHVSLYRDIYLLKTAYLQYISGVTYKLGRA</sequence>
<dbReference type="VEuPathDB" id="PlasmoDB:AK88_00036"/>
<protein>
    <submittedName>
        <fullName evidence="2">Uncharacterized protein</fullName>
    </submittedName>
</protein>
<feature type="region of interest" description="Disordered" evidence="1">
    <location>
        <begin position="48"/>
        <end position="70"/>
    </location>
</feature>
<dbReference type="RefSeq" id="XP_012333110.1">
    <property type="nucleotide sequence ID" value="XM_012477687.1"/>
</dbReference>
<dbReference type="EMBL" id="KQ001645">
    <property type="protein sequence ID" value="KJP90188.1"/>
    <property type="molecule type" value="Genomic_DNA"/>
</dbReference>
<feature type="region of interest" description="Disordered" evidence="1">
    <location>
        <begin position="301"/>
        <end position="333"/>
    </location>
</feature>
<evidence type="ECO:0000313" key="3">
    <source>
        <dbReference type="Proteomes" id="UP000054561"/>
    </source>
</evidence>
<feature type="region of interest" description="Disordered" evidence="1">
    <location>
        <begin position="1007"/>
        <end position="1052"/>
    </location>
</feature>
<feature type="compositionally biased region" description="Acidic residues" evidence="1">
    <location>
        <begin position="123"/>
        <end position="132"/>
    </location>
</feature>
<reference evidence="2 3" key="1">
    <citation type="submission" date="2014-03" db="EMBL/GenBank/DDBJ databases">
        <title>The Genome Sequence of Plasmodium fragile nilgiri.</title>
        <authorList>
            <consortium name="The Broad Institute Genomics Platform"/>
            <consortium name="The Broad Institute Genome Sequencing Center for Infectious Disease"/>
            <person name="Neafsey D."/>
            <person name="Duraisingh M."/>
            <person name="Young S.K."/>
            <person name="Zeng Q."/>
            <person name="Gargeya S."/>
            <person name="Abouelleil A."/>
            <person name="Alvarado L."/>
            <person name="Chapman S.B."/>
            <person name="Gainer-Dewar J."/>
            <person name="Goldberg J."/>
            <person name="Griggs A."/>
            <person name="Gujja S."/>
            <person name="Hansen M."/>
            <person name="Howarth C."/>
            <person name="Imamovic A."/>
            <person name="Larimer J."/>
            <person name="Pearson M."/>
            <person name="Poon T.W."/>
            <person name="Priest M."/>
            <person name="Roberts A."/>
            <person name="Saif S."/>
            <person name="Shea T."/>
            <person name="Sykes S."/>
            <person name="Wortman J."/>
            <person name="Nusbaum C."/>
            <person name="Birren B."/>
        </authorList>
    </citation>
    <scope>NUCLEOTIDE SEQUENCE [LARGE SCALE GENOMIC DNA]</scope>
    <source>
        <strain evidence="3">nilgiri</strain>
    </source>
</reference>
<feature type="compositionally biased region" description="Acidic residues" evidence="1">
    <location>
        <begin position="1038"/>
        <end position="1052"/>
    </location>
</feature>
<feature type="compositionally biased region" description="Polar residues" evidence="1">
    <location>
        <begin position="54"/>
        <end position="65"/>
    </location>
</feature>
<feature type="compositionally biased region" description="Basic and acidic residues" evidence="1">
    <location>
        <begin position="256"/>
        <end position="265"/>
    </location>
</feature>
<feature type="region of interest" description="Disordered" evidence="1">
    <location>
        <begin position="1281"/>
        <end position="1310"/>
    </location>
</feature>
<feature type="compositionally biased region" description="Basic and acidic residues" evidence="1">
    <location>
        <begin position="312"/>
        <end position="327"/>
    </location>
</feature>
<feature type="region of interest" description="Disordered" evidence="1">
    <location>
        <begin position="182"/>
        <end position="265"/>
    </location>
</feature>
<dbReference type="InterPro" id="IPR029058">
    <property type="entry name" value="AB_hydrolase_fold"/>
</dbReference>
<feature type="compositionally biased region" description="Basic and acidic residues" evidence="1">
    <location>
        <begin position="9"/>
        <end position="31"/>
    </location>
</feature>
<feature type="compositionally biased region" description="Low complexity" evidence="1">
    <location>
        <begin position="1281"/>
        <end position="1294"/>
    </location>
</feature>
<feature type="region of interest" description="Disordered" evidence="1">
    <location>
        <begin position="123"/>
        <end position="151"/>
    </location>
</feature>
<feature type="compositionally biased region" description="Basic and acidic residues" evidence="1">
    <location>
        <begin position="1155"/>
        <end position="1172"/>
    </location>
</feature>
<feature type="region of interest" description="Disordered" evidence="1">
    <location>
        <begin position="1155"/>
        <end position="1185"/>
    </location>
</feature>
<feature type="compositionally biased region" description="Basic and acidic residues" evidence="1">
    <location>
        <begin position="210"/>
        <end position="225"/>
    </location>
</feature>
<dbReference type="OrthoDB" id="382408at2759"/>